<gene>
    <name evidence="1" type="ORF">U6N30_29020</name>
</gene>
<sequence>MADDPTAEPPTDAVPEESIDLRTTAFAGDVPGSRVALVVARLRDGDLLQAWFTGPSGAAPTDMVLAELDGAPPGEPVALLDVPDPVTGRGVLVVVAFPGDDIEVRTAWK</sequence>
<reference evidence="1 2" key="1">
    <citation type="submission" date="2023-12" db="EMBL/GenBank/DDBJ databases">
        <title>Blastococcus brunescens sp. nov., an actonobacterium isolated from sandstone collected in sahara desert.</title>
        <authorList>
            <person name="Gtari M."/>
            <person name="Ghodhbane F."/>
        </authorList>
    </citation>
    <scope>NUCLEOTIDE SEQUENCE [LARGE SCALE GENOMIC DNA]</scope>
    <source>
        <strain evidence="1 2">BMG 8361</strain>
    </source>
</reference>
<dbReference type="Proteomes" id="UP001324287">
    <property type="component" value="Chromosome"/>
</dbReference>
<organism evidence="1 2">
    <name type="scientific">Blastococcus brunescens</name>
    <dbReference type="NCBI Taxonomy" id="1564165"/>
    <lineage>
        <taxon>Bacteria</taxon>
        <taxon>Bacillati</taxon>
        <taxon>Actinomycetota</taxon>
        <taxon>Actinomycetes</taxon>
        <taxon>Geodermatophilales</taxon>
        <taxon>Geodermatophilaceae</taxon>
        <taxon>Blastococcus</taxon>
    </lineage>
</organism>
<keyword evidence="2" id="KW-1185">Reference proteome</keyword>
<dbReference type="RefSeq" id="WP_324274997.1">
    <property type="nucleotide sequence ID" value="NZ_CP141261.1"/>
</dbReference>
<evidence type="ECO:0000313" key="2">
    <source>
        <dbReference type="Proteomes" id="UP001324287"/>
    </source>
</evidence>
<dbReference type="EMBL" id="CP141261">
    <property type="protein sequence ID" value="WRL63662.1"/>
    <property type="molecule type" value="Genomic_DNA"/>
</dbReference>
<proteinExistence type="predicted"/>
<evidence type="ECO:0000313" key="1">
    <source>
        <dbReference type="EMBL" id="WRL63662.1"/>
    </source>
</evidence>
<accession>A0ABZ1AZU7</accession>
<name>A0ABZ1AZU7_9ACTN</name>
<protein>
    <submittedName>
        <fullName evidence="1">Uncharacterized protein</fullName>
    </submittedName>
</protein>